<reference evidence="1" key="1">
    <citation type="journal article" date="2014" name="Nat. Commun.">
        <title>The tobacco genome sequence and its comparison with those of tomato and potato.</title>
        <authorList>
            <person name="Sierro N."/>
            <person name="Battey J.N."/>
            <person name="Ouadi S."/>
            <person name="Bakaher N."/>
            <person name="Bovet L."/>
            <person name="Willig A."/>
            <person name="Goepfert S."/>
            <person name="Peitsch M.C."/>
            <person name="Ivanov N.V."/>
        </authorList>
    </citation>
    <scope>NUCLEOTIDE SEQUENCE [LARGE SCALE GENOMIC DNA]</scope>
</reference>
<gene>
    <name evidence="2" type="primary">LOC107771454</name>
</gene>
<proteinExistence type="predicted"/>
<keyword evidence="1" id="KW-1185">Reference proteome</keyword>
<evidence type="ECO:0000313" key="2">
    <source>
        <dbReference type="RefSeq" id="XP_075081796.1"/>
    </source>
</evidence>
<reference evidence="2" key="2">
    <citation type="submission" date="2025-08" db="UniProtKB">
        <authorList>
            <consortium name="RefSeq"/>
        </authorList>
    </citation>
    <scope>IDENTIFICATION</scope>
    <source>
        <tissue evidence="2">Leaf</tissue>
    </source>
</reference>
<dbReference type="Proteomes" id="UP000790787">
    <property type="component" value="Chromosome 11"/>
</dbReference>
<name>A0AC58S9Y5_TOBAC</name>
<organism evidence="1 2">
    <name type="scientific">Nicotiana tabacum</name>
    <name type="common">Common tobacco</name>
    <dbReference type="NCBI Taxonomy" id="4097"/>
    <lineage>
        <taxon>Eukaryota</taxon>
        <taxon>Viridiplantae</taxon>
        <taxon>Streptophyta</taxon>
        <taxon>Embryophyta</taxon>
        <taxon>Tracheophyta</taxon>
        <taxon>Spermatophyta</taxon>
        <taxon>Magnoliopsida</taxon>
        <taxon>eudicotyledons</taxon>
        <taxon>Gunneridae</taxon>
        <taxon>Pentapetalae</taxon>
        <taxon>asterids</taxon>
        <taxon>lamiids</taxon>
        <taxon>Solanales</taxon>
        <taxon>Solanaceae</taxon>
        <taxon>Nicotianoideae</taxon>
        <taxon>Nicotianeae</taxon>
        <taxon>Nicotiana</taxon>
    </lineage>
</organism>
<protein>
    <submittedName>
        <fullName evidence="2">Cytosolic sulfotransferase 7</fullName>
    </submittedName>
</protein>
<dbReference type="RefSeq" id="XP_075081796.1">
    <property type="nucleotide sequence ID" value="XM_075225695.1"/>
</dbReference>
<sequence>MATSKLDTIMSEEEFAIFVDGLPREKCRGHVNFNFVYQWDGYWYPIDFLKAAIAAQSGFLARDDDVFLTSSAKTGTTWLKALIPCIMAYNRDNIDHEEDDPLLTNHPNQLMPSIELSIFYPTNLDSKVLNVGEMPSPRLFRTHLPYSKLPESIKNDNSSCKLVYITREPKDVFVSLWHFMNSISNAEPRPTMDEEFDNFCKGIHPFGPFHDHVLEYWNESLKKPEKILFLRYEEMKKDPKGQVKKLAEFLDRPFANEEELDNVLWRCSLERLKNLQVNKNGLEPSLGIPKIAYFRNGLVGDGKNSLTKEMQERLDKITREKFEGTGLDLQVI</sequence>
<accession>A0AC58S9Y5</accession>
<evidence type="ECO:0000313" key="1">
    <source>
        <dbReference type="Proteomes" id="UP000790787"/>
    </source>
</evidence>